<dbReference type="Gene3D" id="3.30.590.20">
    <property type="match status" value="1"/>
</dbReference>
<evidence type="ECO:0000256" key="5">
    <source>
        <dbReference type="ARBA" id="ARBA00022741"/>
    </source>
</evidence>
<dbReference type="PANTHER" id="PTHR38761">
    <property type="entry name" value="GLUTAMATE--CYSTEINE LIGASE"/>
    <property type="match status" value="1"/>
</dbReference>
<gene>
    <name evidence="8" type="primary">gshA</name>
    <name evidence="11" type="ORF">J2T60_000234</name>
</gene>
<keyword evidence="5 8" id="KW-0547">Nucleotide-binding</keyword>
<proteinExistence type="inferred from homology"/>
<evidence type="ECO:0000259" key="10">
    <source>
        <dbReference type="Pfam" id="PF04262"/>
    </source>
</evidence>
<keyword evidence="3 8" id="KW-0436">Ligase</keyword>
<dbReference type="EMBL" id="JALJYF010000001">
    <property type="protein sequence ID" value="MCP1726269.1"/>
    <property type="molecule type" value="Genomic_DNA"/>
</dbReference>
<comment type="pathway">
    <text evidence="1 8 9">Sulfur metabolism; glutathione biosynthesis; glutathione from L-cysteine and L-glutamate: step 1/2.</text>
</comment>
<dbReference type="SUPFAM" id="SSF55931">
    <property type="entry name" value="Glutamine synthetase/guanido kinase"/>
    <property type="match status" value="1"/>
</dbReference>
<dbReference type="EC" id="6.3.2.2" evidence="8"/>
<dbReference type="Proteomes" id="UP001523550">
    <property type="component" value="Unassembled WGS sequence"/>
</dbReference>
<keyword evidence="6 8" id="KW-0067">ATP-binding</keyword>
<dbReference type="GO" id="GO:0004357">
    <property type="term" value="F:glutamate-cysteine ligase activity"/>
    <property type="evidence" value="ECO:0007669"/>
    <property type="project" value="UniProtKB-EC"/>
</dbReference>
<dbReference type="NCBIfam" id="TIGR01434">
    <property type="entry name" value="glu_cys_ligase"/>
    <property type="match status" value="1"/>
</dbReference>
<dbReference type="InterPro" id="IPR014746">
    <property type="entry name" value="Gln_synth/guanido_kin_cat_dom"/>
</dbReference>
<comment type="similarity">
    <text evidence="2 8">Belongs to the glutamate--cysteine ligase type 1 family. Type 1 subfamily.</text>
</comment>
<name>A0ABT1G4P8_9GAMM</name>
<dbReference type="HAMAP" id="MF_00578">
    <property type="entry name" value="Glu_cys_ligase"/>
    <property type="match status" value="1"/>
</dbReference>
<dbReference type="InterPro" id="IPR006334">
    <property type="entry name" value="Glut_cys_ligase"/>
</dbReference>
<evidence type="ECO:0000256" key="6">
    <source>
        <dbReference type="ARBA" id="ARBA00022840"/>
    </source>
</evidence>
<evidence type="ECO:0000313" key="11">
    <source>
        <dbReference type="EMBL" id="MCP1726269.1"/>
    </source>
</evidence>
<organism evidence="11 12">
    <name type="scientific">Natronospira proteinivora</name>
    <dbReference type="NCBI Taxonomy" id="1807133"/>
    <lineage>
        <taxon>Bacteria</taxon>
        <taxon>Pseudomonadati</taxon>
        <taxon>Pseudomonadota</taxon>
        <taxon>Gammaproteobacteria</taxon>
        <taxon>Natronospirales</taxon>
        <taxon>Natronospiraceae</taxon>
        <taxon>Natronospira</taxon>
    </lineage>
</organism>
<dbReference type="PANTHER" id="PTHR38761:SF1">
    <property type="entry name" value="GLUTAMATE--CYSTEINE LIGASE"/>
    <property type="match status" value="1"/>
</dbReference>
<dbReference type="InterPro" id="IPR007370">
    <property type="entry name" value="Glu_cys_ligase"/>
</dbReference>
<sequence length="527" mass="60009">MPQRVEERLARLRDQGCINCLKNGLHGIEKESLRVTADGRIAMTPHPPALGAALTHPYITTDYSEALLEFVTPPFGSVDQTLAHLQDLHAFTAHVLDVQNERLWATSMPCVMGRDEDIPIAEYGQSNGGRMRHVYRQGLGQRYGRVMQVISGVHYNFSLPESFWRLFTGSQDPKVLRESRDTFYFGLIRNFQRTGWLIPFLFGASPAICKSFLQGASSHFESFDAHTLYEPWGTSLRMSDIGYKNKNQARLGISYNDLASYTDTLERATTTPEPEYERIGTQVDGEWRQLNANMLQIENEYYSFIRPKQPTRPGERPVQALRDRGVEYIEVRALDVSAFDPLGVNETQLRFIEAFLIYCLLLESPPLSESEEHEIDVNQERVACRGRQPGLKLLRKGGKTSLYGWTREILEGMEGVCQLLDSNHGHGKYAKALADQWKKLEDPDQTPSARILQTMRERGESFSDFADRLSNEHMQHHRAHPLPDESRARLETMARESLQQQAEREATEQGSFEAYVANYFSPGRASS</sequence>
<feature type="domain" description="Glutamate--cysteine ligase" evidence="10">
    <location>
        <begin position="10"/>
        <end position="382"/>
    </location>
</feature>
<evidence type="ECO:0000256" key="9">
    <source>
        <dbReference type="RuleBase" id="RU004391"/>
    </source>
</evidence>
<comment type="catalytic activity">
    <reaction evidence="7 8 9">
        <text>L-cysteine + L-glutamate + ATP = gamma-L-glutamyl-L-cysteine + ADP + phosphate + H(+)</text>
        <dbReference type="Rhea" id="RHEA:13285"/>
        <dbReference type="ChEBI" id="CHEBI:15378"/>
        <dbReference type="ChEBI" id="CHEBI:29985"/>
        <dbReference type="ChEBI" id="CHEBI:30616"/>
        <dbReference type="ChEBI" id="CHEBI:35235"/>
        <dbReference type="ChEBI" id="CHEBI:43474"/>
        <dbReference type="ChEBI" id="CHEBI:58173"/>
        <dbReference type="ChEBI" id="CHEBI:456216"/>
        <dbReference type="EC" id="6.3.2.2"/>
    </reaction>
</comment>
<evidence type="ECO:0000256" key="3">
    <source>
        <dbReference type="ARBA" id="ARBA00022598"/>
    </source>
</evidence>
<keyword evidence="4 8" id="KW-0317">Glutathione biosynthesis</keyword>
<comment type="caution">
    <text evidence="11">The sequence shown here is derived from an EMBL/GenBank/DDBJ whole genome shotgun (WGS) entry which is preliminary data.</text>
</comment>
<evidence type="ECO:0000256" key="4">
    <source>
        <dbReference type="ARBA" id="ARBA00022684"/>
    </source>
</evidence>
<reference evidence="11 12" key="1">
    <citation type="submission" date="2022-03" db="EMBL/GenBank/DDBJ databases">
        <title>Genomic Encyclopedia of Type Strains, Phase III (KMG-III): the genomes of soil and plant-associated and newly described type strains.</title>
        <authorList>
            <person name="Whitman W."/>
        </authorList>
    </citation>
    <scope>NUCLEOTIDE SEQUENCE [LARGE SCALE GENOMIC DNA]</scope>
    <source>
        <strain evidence="11 12">BSker1</strain>
    </source>
</reference>
<accession>A0ABT1G4P8</accession>
<evidence type="ECO:0000256" key="2">
    <source>
        <dbReference type="ARBA" id="ARBA00008772"/>
    </source>
</evidence>
<dbReference type="RefSeq" id="WP_374728462.1">
    <property type="nucleotide sequence ID" value="NZ_JALJYF010000001.1"/>
</dbReference>
<evidence type="ECO:0000256" key="1">
    <source>
        <dbReference type="ARBA" id="ARBA00005006"/>
    </source>
</evidence>
<keyword evidence="12" id="KW-1185">Reference proteome</keyword>
<dbReference type="Pfam" id="PF04262">
    <property type="entry name" value="Glu_cys_ligase"/>
    <property type="match status" value="1"/>
</dbReference>
<evidence type="ECO:0000313" key="12">
    <source>
        <dbReference type="Proteomes" id="UP001523550"/>
    </source>
</evidence>
<protein>
    <recommendedName>
        <fullName evidence="8">Glutamate--cysteine ligase</fullName>
        <ecNumber evidence="8">6.3.2.2</ecNumber>
    </recommendedName>
    <alternativeName>
        <fullName evidence="8">Gamma-ECS</fullName>
        <shortName evidence="8">GCS</shortName>
    </alternativeName>
    <alternativeName>
        <fullName evidence="8">Gamma-glutamylcysteine synthetase</fullName>
    </alternativeName>
</protein>
<evidence type="ECO:0000256" key="8">
    <source>
        <dbReference type="HAMAP-Rule" id="MF_00578"/>
    </source>
</evidence>
<evidence type="ECO:0000256" key="7">
    <source>
        <dbReference type="ARBA" id="ARBA00048819"/>
    </source>
</evidence>